<feature type="region of interest" description="Disordered" evidence="1">
    <location>
        <begin position="1"/>
        <end position="71"/>
    </location>
</feature>
<accession>A0A5A5TJW0</accession>
<evidence type="ECO:0000256" key="1">
    <source>
        <dbReference type="SAM" id="MobiDB-lite"/>
    </source>
</evidence>
<evidence type="ECO:0000313" key="4">
    <source>
        <dbReference type="Proteomes" id="UP000322530"/>
    </source>
</evidence>
<feature type="compositionally biased region" description="Basic and acidic residues" evidence="1">
    <location>
        <begin position="45"/>
        <end position="65"/>
    </location>
</feature>
<dbReference type="Gene3D" id="2.120.10.70">
    <property type="entry name" value="Fucose-specific lectin"/>
    <property type="match status" value="2"/>
</dbReference>
<dbReference type="Proteomes" id="UP000322530">
    <property type="component" value="Unassembled WGS sequence"/>
</dbReference>
<feature type="compositionally biased region" description="Polar residues" evidence="1">
    <location>
        <begin position="22"/>
        <end position="31"/>
    </location>
</feature>
<dbReference type="RefSeq" id="WP_149404535.1">
    <property type="nucleotide sequence ID" value="NZ_BIXY01000138.1"/>
</dbReference>
<dbReference type="SUPFAM" id="SSF89372">
    <property type="entry name" value="Fucose-specific lectin"/>
    <property type="match status" value="1"/>
</dbReference>
<proteinExistence type="predicted"/>
<protein>
    <recommendedName>
        <fullName evidence="5">Fucose-specific lectin</fullName>
    </recommendedName>
</protein>
<sequence length="564" mass="62520">MDSQGHDALSQAANREHDHASTPAQLSQHPVNPSDPKHALSTAAEKVKDGDDHHQQSKITQHADIDTLEEDDLDPDRTVRLRKPIQRSVTLETDASLPNVENISFLVAFNHNIRVVTFKYKENIPHKKSTPSFMLQRSWEIQARKKRFKLKYLWLSLLCIAVVFAGGMGALYYLDIIPNRGGLSETTLVAPSSFSPTPDSPAPKLLPVQGNATSANQWLANGSLFTVYLDTNKHVQLLSSSDGQNWQQKDLTRETGSAQTNGRVVTSYSWDKGNTQQVAYIDVLGHIHLLRAGIDNHWSVLDVTQITHAPLANGAVLKGFDWLATGSQQLVYIDRVGHIQQLSSLDGNSWQDTDVTSLTHAPPANGIALTAFPWTKTERQQIAYIDTHQHILELSSDTDGHWSSIDLTLIGGAPLANGNVLTGYEWRITGQKYIEYIDTQKHIQELMSQSLGTWTVSNVTNRTNRPLPDGRDLAAFDWIQGGSRVILFVDANHHMQELAQAPQNNWNAIDLTQISSAPLAANDAGLVGYIWSTHGIQMVVFVDSTNHLDAIFSSTSGIWQHANW</sequence>
<evidence type="ECO:0000313" key="3">
    <source>
        <dbReference type="EMBL" id="GCF11727.1"/>
    </source>
</evidence>
<gene>
    <name evidence="3" type="ORF">KDI_52910</name>
</gene>
<evidence type="ECO:0008006" key="5">
    <source>
        <dbReference type="Google" id="ProtNLM"/>
    </source>
</evidence>
<keyword evidence="2" id="KW-1133">Transmembrane helix</keyword>
<evidence type="ECO:0000256" key="2">
    <source>
        <dbReference type="SAM" id="Phobius"/>
    </source>
</evidence>
<dbReference type="AlphaFoldDB" id="A0A5A5TJW0"/>
<dbReference type="OrthoDB" id="152624at2"/>
<organism evidence="3 4">
    <name type="scientific">Dictyobacter arantiisoli</name>
    <dbReference type="NCBI Taxonomy" id="2014874"/>
    <lineage>
        <taxon>Bacteria</taxon>
        <taxon>Bacillati</taxon>
        <taxon>Chloroflexota</taxon>
        <taxon>Ktedonobacteria</taxon>
        <taxon>Ktedonobacterales</taxon>
        <taxon>Dictyobacteraceae</taxon>
        <taxon>Dictyobacter</taxon>
    </lineage>
</organism>
<keyword evidence="4" id="KW-1185">Reference proteome</keyword>
<comment type="caution">
    <text evidence="3">The sequence shown here is derived from an EMBL/GenBank/DDBJ whole genome shotgun (WGS) entry which is preliminary data.</text>
</comment>
<reference evidence="3 4" key="1">
    <citation type="submission" date="2019-01" db="EMBL/GenBank/DDBJ databases">
        <title>Draft genome sequence of Dictyobacter sp. Uno17.</title>
        <authorList>
            <person name="Wang C.M."/>
            <person name="Zheng Y."/>
            <person name="Sakai Y."/>
            <person name="Abe K."/>
            <person name="Yokota A."/>
            <person name="Yabe S."/>
        </authorList>
    </citation>
    <scope>NUCLEOTIDE SEQUENCE [LARGE SCALE GENOMIC DNA]</scope>
    <source>
        <strain evidence="3 4">Uno17</strain>
    </source>
</reference>
<keyword evidence="2" id="KW-0472">Membrane</keyword>
<keyword evidence="2" id="KW-0812">Transmembrane</keyword>
<name>A0A5A5TJW0_9CHLR</name>
<dbReference type="EMBL" id="BIXY01000138">
    <property type="protein sequence ID" value="GCF11727.1"/>
    <property type="molecule type" value="Genomic_DNA"/>
</dbReference>
<feature type="transmembrane region" description="Helical" evidence="2">
    <location>
        <begin position="152"/>
        <end position="174"/>
    </location>
</feature>